<accession>A0A7H9CF30</accession>
<dbReference type="RefSeq" id="WP_179975394.1">
    <property type="nucleotide sequence ID" value="NZ_CP049075.1"/>
</dbReference>
<dbReference type="InterPro" id="IPR024925">
    <property type="entry name" value="Malonyl_CoA-ACP_transAc"/>
</dbReference>
<dbReference type="EC" id="2.3.1.39" evidence="1 6"/>
<comment type="catalytic activity">
    <reaction evidence="5 6">
        <text>holo-[ACP] + malonyl-CoA = malonyl-[ACP] + CoA</text>
        <dbReference type="Rhea" id="RHEA:41792"/>
        <dbReference type="Rhea" id="RHEA-COMP:9623"/>
        <dbReference type="Rhea" id="RHEA-COMP:9685"/>
        <dbReference type="ChEBI" id="CHEBI:57287"/>
        <dbReference type="ChEBI" id="CHEBI:57384"/>
        <dbReference type="ChEBI" id="CHEBI:64479"/>
        <dbReference type="ChEBI" id="CHEBI:78449"/>
        <dbReference type="EC" id="2.3.1.39"/>
    </reaction>
</comment>
<reference evidence="9 10" key="1">
    <citation type="submission" date="2020-02" db="EMBL/GenBank/DDBJ databases">
        <title>Complete genome sequence of the novel Campylobacter species Candidatus Campylobacter infans.</title>
        <authorList>
            <person name="Duim B."/>
            <person name="Zomer A."/>
            <person name="van der Graaf L."/>
            <person name="Wagenaar J."/>
        </authorList>
    </citation>
    <scope>NUCLEOTIDE SEQUENCE [LARGE SCALE GENOMIC DNA]</scope>
    <source>
        <strain evidence="9 10">19S00001</strain>
    </source>
</reference>
<dbReference type="InterPro" id="IPR001227">
    <property type="entry name" value="Ac_transferase_dom_sf"/>
</dbReference>
<dbReference type="InterPro" id="IPR016036">
    <property type="entry name" value="Malonyl_transacylase_ACP-bd"/>
</dbReference>
<keyword evidence="4 6" id="KW-0012">Acyltransferase</keyword>
<dbReference type="InterPro" id="IPR016035">
    <property type="entry name" value="Acyl_Trfase/lysoPLipase"/>
</dbReference>
<dbReference type="AlphaFoldDB" id="A0A7H9CF30"/>
<dbReference type="GO" id="GO:0004314">
    <property type="term" value="F:[acyl-carrier-protein] S-malonyltransferase activity"/>
    <property type="evidence" value="ECO:0007669"/>
    <property type="project" value="UniProtKB-EC"/>
</dbReference>
<dbReference type="Gene3D" id="3.40.366.10">
    <property type="entry name" value="Malonyl-Coenzyme A Acyl Carrier Protein, domain 2"/>
    <property type="match status" value="1"/>
</dbReference>
<organism evidence="9 10">
    <name type="scientific">Candidatus Campylobacter infans</name>
    <dbReference type="NCBI Taxonomy" id="2561898"/>
    <lineage>
        <taxon>Bacteria</taxon>
        <taxon>Pseudomonadati</taxon>
        <taxon>Campylobacterota</taxon>
        <taxon>Epsilonproteobacteria</taxon>
        <taxon>Campylobacterales</taxon>
        <taxon>Campylobacteraceae</taxon>
        <taxon>Campylobacter</taxon>
    </lineage>
</organism>
<dbReference type="NCBIfam" id="TIGR00128">
    <property type="entry name" value="fabD"/>
    <property type="match status" value="1"/>
</dbReference>
<gene>
    <name evidence="9" type="primary">fabD</name>
    <name evidence="9" type="ORF">CINF_0162</name>
</gene>
<dbReference type="Gene3D" id="3.30.70.250">
    <property type="entry name" value="Malonyl-CoA ACP transacylase, ACP-binding"/>
    <property type="match status" value="1"/>
</dbReference>
<dbReference type="Proteomes" id="UP000509414">
    <property type="component" value="Chromosome"/>
</dbReference>
<protein>
    <recommendedName>
        <fullName evidence="2 6">Malonyl CoA-acyl carrier protein transacylase</fullName>
        <ecNumber evidence="1 6">2.3.1.39</ecNumber>
    </recommendedName>
</protein>
<feature type="domain" description="Malonyl-CoA:ACP transacylase (MAT)" evidence="8">
    <location>
        <begin position="6"/>
        <end position="299"/>
    </location>
</feature>
<evidence type="ECO:0000256" key="7">
    <source>
        <dbReference type="PIRSR" id="PIRSR000446-1"/>
    </source>
</evidence>
<dbReference type="PANTHER" id="PTHR42681">
    <property type="entry name" value="MALONYL-COA-ACYL CARRIER PROTEIN TRANSACYLASE, MITOCHONDRIAL"/>
    <property type="match status" value="1"/>
</dbReference>
<name>A0A7H9CF30_9BACT</name>
<dbReference type="GO" id="GO:0006633">
    <property type="term" value="P:fatty acid biosynthetic process"/>
    <property type="evidence" value="ECO:0007669"/>
    <property type="project" value="TreeGrafter"/>
</dbReference>
<keyword evidence="3 6" id="KW-0808">Transferase</keyword>
<evidence type="ECO:0000313" key="9">
    <source>
        <dbReference type="EMBL" id="QLI04713.1"/>
    </source>
</evidence>
<evidence type="ECO:0000256" key="1">
    <source>
        <dbReference type="ARBA" id="ARBA00013258"/>
    </source>
</evidence>
<dbReference type="InterPro" id="IPR050858">
    <property type="entry name" value="Mal-CoA-ACP_Trans/PKS_FabD"/>
</dbReference>
<dbReference type="PANTHER" id="PTHR42681:SF1">
    <property type="entry name" value="MALONYL-COA-ACYL CARRIER PROTEIN TRANSACYLASE, MITOCHONDRIAL"/>
    <property type="match status" value="1"/>
</dbReference>
<evidence type="ECO:0000256" key="2">
    <source>
        <dbReference type="ARBA" id="ARBA00018953"/>
    </source>
</evidence>
<comment type="similarity">
    <text evidence="6">Belongs to the fabD family.</text>
</comment>
<dbReference type="SUPFAM" id="SSF55048">
    <property type="entry name" value="Probable ACP-binding domain of malonyl-CoA ACP transacylase"/>
    <property type="match status" value="1"/>
</dbReference>
<evidence type="ECO:0000313" key="10">
    <source>
        <dbReference type="Proteomes" id="UP000509414"/>
    </source>
</evidence>
<sequence length="305" mass="32951">MNLAFIFPGQGSQKIGMGLEFYENFSSAKKLLDDASCALDIDFKALMFSQNPKLDISQFTQPAILLNSLMALSAFKEQINCEASVLLGHSLGEFSALCASLAFNYIDALRLVNLRGKLMAKDCAGKDAGMMVVLGLSDEKVEKICADFEKSAWPANYNCDGQIVIAGLKDDLKALEGEFKSAGAKRAMLLNMSVASHCKLLQNASNAIASELDGKIAPNFKAVISNVNAKPYSTATQAKELLKAQLTSPVLYKQSIIRAQDEVDCFVEFGSSVLCGLNKKITQKPSIAISDLASLNQAVEFLKNH</sequence>
<evidence type="ECO:0000256" key="3">
    <source>
        <dbReference type="ARBA" id="ARBA00022679"/>
    </source>
</evidence>
<dbReference type="InterPro" id="IPR014043">
    <property type="entry name" value="Acyl_transferase_dom"/>
</dbReference>
<dbReference type="Pfam" id="PF00698">
    <property type="entry name" value="Acyl_transf_1"/>
    <property type="match status" value="1"/>
</dbReference>
<dbReference type="InterPro" id="IPR004410">
    <property type="entry name" value="Malonyl_CoA-ACP_transAc_FabD"/>
</dbReference>
<evidence type="ECO:0000256" key="4">
    <source>
        <dbReference type="ARBA" id="ARBA00023315"/>
    </source>
</evidence>
<dbReference type="KEGG" id="cinf:CINF_0162"/>
<dbReference type="EMBL" id="CP049075">
    <property type="protein sequence ID" value="QLI04713.1"/>
    <property type="molecule type" value="Genomic_DNA"/>
</dbReference>
<evidence type="ECO:0000256" key="5">
    <source>
        <dbReference type="ARBA" id="ARBA00048462"/>
    </source>
</evidence>
<feature type="active site" evidence="7">
    <location>
        <position position="197"/>
    </location>
</feature>
<evidence type="ECO:0000256" key="6">
    <source>
        <dbReference type="PIRNR" id="PIRNR000446"/>
    </source>
</evidence>
<dbReference type="GO" id="GO:0005829">
    <property type="term" value="C:cytosol"/>
    <property type="evidence" value="ECO:0007669"/>
    <property type="project" value="TreeGrafter"/>
</dbReference>
<dbReference type="SUPFAM" id="SSF52151">
    <property type="entry name" value="FabD/lysophospholipase-like"/>
    <property type="match status" value="1"/>
</dbReference>
<dbReference type="PIRSF" id="PIRSF000446">
    <property type="entry name" value="Mct"/>
    <property type="match status" value="1"/>
</dbReference>
<feature type="active site" evidence="7">
    <location>
        <position position="90"/>
    </location>
</feature>
<evidence type="ECO:0000259" key="8">
    <source>
        <dbReference type="SMART" id="SM00827"/>
    </source>
</evidence>
<dbReference type="SMART" id="SM00827">
    <property type="entry name" value="PKS_AT"/>
    <property type="match status" value="1"/>
</dbReference>
<keyword evidence="10" id="KW-1185">Reference proteome</keyword>
<proteinExistence type="inferred from homology"/>